<dbReference type="EMBL" id="JARKIF010000003">
    <property type="protein sequence ID" value="KAJ7644753.1"/>
    <property type="molecule type" value="Genomic_DNA"/>
</dbReference>
<reference evidence="1" key="1">
    <citation type="submission" date="2023-03" db="EMBL/GenBank/DDBJ databases">
        <title>Massive genome expansion in bonnet fungi (Mycena s.s.) driven by repeated elements and novel gene families across ecological guilds.</title>
        <authorList>
            <consortium name="Lawrence Berkeley National Laboratory"/>
            <person name="Harder C.B."/>
            <person name="Miyauchi S."/>
            <person name="Viragh M."/>
            <person name="Kuo A."/>
            <person name="Thoen E."/>
            <person name="Andreopoulos B."/>
            <person name="Lu D."/>
            <person name="Skrede I."/>
            <person name="Drula E."/>
            <person name="Henrissat B."/>
            <person name="Morin E."/>
            <person name="Kohler A."/>
            <person name="Barry K."/>
            <person name="LaButti K."/>
            <person name="Morin E."/>
            <person name="Salamov A."/>
            <person name="Lipzen A."/>
            <person name="Mereny Z."/>
            <person name="Hegedus B."/>
            <person name="Baldrian P."/>
            <person name="Stursova M."/>
            <person name="Weitz H."/>
            <person name="Taylor A."/>
            <person name="Grigoriev I.V."/>
            <person name="Nagy L.G."/>
            <person name="Martin F."/>
            <person name="Kauserud H."/>
        </authorList>
    </citation>
    <scope>NUCLEOTIDE SEQUENCE</scope>
    <source>
        <strain evidence="1">9284</strain>
    </source>
</reference>
<proteinExistence type="predicted"/>
<evidence type="ECO:0008006" key="3">
    <source>
        <dbReference type="Google" id="ProtNLM"/>
    </source>
</evidence>
<dbReference type="Proteomes" id="UP001221142">
    <property type="component" value="Unassembled WGS sequence"/>
</dbReference>
<keyword evidence="2" id="KW-1185">Reference proteome</keyword>
<comment type="caution">
    <text evidence="1">The sequence shown here is derived from an EMBL/GenBank/DDBJ whole genome shotgun (WGS) entry which is preliminary data.</text>
</comment>
<dbReference type="AlphaFoldDB" id="A0AAD7CC50"/>
<organism evidence="1 2">
    <name type="scientific">Roridomyces roridus</name>
    <dbReference type="NCBI Taxonomy" id="1738132"/>
    <lineage>
        <taxon>Eukaryota</taxon>
        <taxon>Fungi</taxon>
        <taxon>Dikarya</taxon>
        <taxon>Basidiomycota</taxon>
        <taxon>Agaricomycotina</taxon>
        <taxon>Agaricomycetes</taxon>
        <taxon>Agaricomycetidae</taxon>
        <taxon>Agaricales</taxon>
        <taxon>Marasmiineae</taxon>
        <taxon>Mycenaceae</taxon>
        <taxon>Roridomyces</taxon>
    </lineage>
</organism>
<protein>
    <recommendedName>
        <fullName evidence="3">F-box domain-containing protein</fullName>
    </recommendedName>
</protein>
<evidence type="ECO:0000313" key="1">
    <source>
        <dbReference type="EMBL" id="KAJ7644753.1"/>
    </source>
</evidence>
<sequence>MSPQKRVPNELWIEIFGLLPLDSIKNIYATDKHFARTSRAFLFRHFVFYPYHIDRVSRHVVLPAPDGVQFALGRLEFWTSDEIFPLVRECSIALRDRRAEEARPVPLDRTESPDILMNSFLDRLGRFTGLQKFSARQVDFTQVGLANLCHLPLLREVMIERCGMLHGETIDTTSLELRTTKFVYHDGLTAHEGPDLWLSILARGHLREVVVVTGRHKAASRLADGPAFPHVVALQISLDLSDMNLVTLSKFPAVRHLQLDGWGLSGGEAEASSVPASDVLPLLREYHGPYTALPLFLSRPTLAHLIIDCCTAWELSSQLRGQHGHITSLSATLYQFDQETFSTICTCLPGLIDLRIQTYRIIEDDADAFMINNVASPWISSSHWQIVST</sequence>
<gene>
    <name evidence="1" type="ORF">FB45DRAFT_1116496</name>
</gene>
<name>A0AAD7CC50_9AGAR</name>
<dbReference type="SUPFAM" id="SSF52047">
    <property type="entry name" value="RNI-like"/>
    <property type="match status" value="1"/>
</dbReference>
<accession>A0AAD7CC50</accession>
<evidence type="ECO:0000313" key="2">
    <source>
        <dbReference type="Proteomes" id="UP001221142"/>
    </source>
</evidence>